<reference evidence="1" key="1">
    <citation type="submission" date="2022-07" db="EMBL/GenBank/DDBJ databases">
        <title>Genome sequencing of Photobacterium atrarenae GJH2-4.</title>
        <authorList>
            <person name="Park S.-J."/>
        </authorList>
    </citation>
    <scope>NUCLEOTIDE SEQUENCE</scope>
    <source>
        <strain evidence="1">GJH2-4</strain>
    </source>
</reference>
<dbReference type="EMBL" id="CP101509">
    <property type="protein sequence ID" value="UTV29638.1"/>
    <property type="molecule type" value="Genomic_DNA"/>
</dbReference>
<organism evidence="1 2">
    <name type="scientific">Photobacterium atrarenae</name>
    <dbReference type="NCBI Taxonomy" id="865757"/>
    <lineage>
        <taxon>Bacteria</taxon>
        <taxon>Pseudomonadati</taxon>
        <taxon>Pseudomonadota</taxon>
        <taxon>Gammaproteobacteria</taxon>
        <taxon>Vibrionales</taxon>
        <taxon>Vibrionaceae</taxon>
        <taxon>Photobacterium</taxon>
    </lineage>
</organism>
<proteinExistence type="predicted"/>
<evidence type="ECO:0000313" key="1">
    <source>
        <dbReference type="EMBL" id="UTV29638.1"/>
    </source>
</evidence>
<evidence type="ECO:0000313" key="2">
    <source>
        <dbReference type="Proteomes" id="UP001057998"/>
    </source>
</evidence>
<protein>
    <submittedName>
        <fullName evidence="1">Uncharacterized protein</fullName>
    </submittedName>
</protein>
<keyword evidence="2" id="KW-1185">Reference proteome</keyword>
<dbReference type="RefSeq" id="WP_255390956.1">
    <property type="nucleotide sequence ID" value="NZ_CP101509.1"/>
</dbReference>
<name>A0ABY5GMV8_9GAMM</name>
<sequence>MMQRFIEAVAKEDQSLILSGSAETLETHLTVFAAEQSRREKRVVDVVL</sequence>
<dbReference type="Proteomes" id="UP001057998">
    <property type="component" value="Chromosome 2"/>
</dbReference>
<gene>
    <name evidence="1" type="ORF">NNL38_21745</name>
</gene>
<accession>A0ABY5GMV8</accession>